<dbReference type="Pfam" id="PF00773">
    <property type="entry name" value="RNB"/>
    <property type="match status" value="1"/>
</dbReference>
<dbReference type="OrthoDB" id="2285229at2759"/>
<dbReference type="InterPro" id="IPR050180">
    <property type="entry name" value="RNR_Ribonuclease"/>
</dbReference>
<dbReference type="GO" id="GO:0000932">
    <property type="term" value="C:P-body"/>
    <property type="evidence" value="ECO:0007669"/>
    <property type="project" value="TreeGrafter"/>
</dbReference>
<dbReference type="PANTHER" id="PTHR23355">
    <property type="entry name" value="RIBONUCLEASE"/>
    <property type="match status" value="1"/>
</dbReference>
<name>A0A9Q3CJC0_9BASI</name>
<comment type="caution">
    <text evidence="2">The sequence shown here is derived from an EMBL/GenBank/DDBJ whole genome shotgun (WGS) entry which is preliminary data.</text>
</comment>
<sequence>MLKKSLRRRHLLGYSTHRSGAESANNQNEWNSFLSVSKQLIDCYGTFYNRSTSLQSSQKWEQLKSEGYRPVRHSKHDFRWWEEERKRGRIQPDHEPSIPLQRSLNDNHIKSQRAKSSAGFSAPQTRQFNTFASIAKEASSPFNHGTPRVIRKNSPDIMDVLGDAATFQIPDLEYTTLDSDSNSLSILSTQLGASPGAKGIRGLKPGSFLELRRTNQSEAGILVRVQGNGVIYVSRSGEIRLSILDNVMYIMHNVVPEDVASKAFDEDFAMEGLNDTVTSIRSPEISSDVLSTHGEILSSARKYCCHALRALEIRADHCHSILTQAGSYNLYERFKNPDPSKPGHLSSEQGVRYLLGLKHAENDIMVFALHQQLMANADMFLAITREMRDDSSFLVQSLNTLDALCTVRDWMTHDSVQLNSFVDKCKAIIESHRRTLKAENADSPLNIISNGFSAWTQTDLMFIEVLRTIAINQRMIQEQPYGTIVAKILKMIGLYDSEAMSETWPSLTFDRFGAIALLRDLGILPAWQSVGLWDSDLNLTNRVAEQFNIVTKSLDQSSQARASFLTKSLSTLPGTSQNPSLTQMKIDILPKDPIDSLRYDFGDLPVYIIDDPGAQELDDGISIEPIDVPPSQNGSSDDGHAWIHVHVADPTSCLDPSHPISLRACSYLDTLYLPGFSLPMLPSKLIKTHRMTLGSDDKFAKPLPQKTLSFSAKINQKGDILDYKVRPGWIKNTKQVTYKVVSEVLDGSKSSGRRVIHIGPDAEQKFELELNTHRNLSIDELEPKDRLHLQQLGQFAKILTKRRVDDGAMGWHLPIANVSICSDPSAWPSLGIPAIPHIATGTPSLSIILPDKIENLKNHAWGMNSAQALVTEMMLMAGRLAGRFYVDHHLHDQNFLLPFRSQPSPALIDSSQNEETLRELRKHINPNTGLISPFHFQKARIMFMPAVNGMDPMSHFPLGINDQYGYCKVTSPLRRYSDLVSHWQIKNTILRREGKATYEDKCKILSLKGMRDLIDRLDRDNKPFVTLSRKMNLSWVSYILRRLLSKEQRTKVENELETMDMLENGLTAVILQDPVLMRFTNRWSMKSYVPELGLRASLVVDEAQDWFAKWVHADDGKKLEDDPVGLKVPVKIAFINQEDHIVLRIDQTRFNTLETTVPDFAWKGTPSQFF</sequence>
<accession>A0A9Q3CJC0</accession>
<dbReference type="EMBL" id="AVOT02008628">
    <property type="protein sequence ID" value="MBW0486389.1"/>
    <property type="molecule type" value="Genomic_DNA"/>
</dbReference>
<dbReference type="SUPFAM" id="SSF50249">
    <property type="entry name" value="Nucleic acid-binding proteins"/>
    <property type="match status" value="1"/>
</dbReference>
<protein>
    <recommendedName>
        <fullName evidence="1">RNB domain-containing protein</fullName>
    </recommendedName>
</protein>
<evidence type="ECO:0000313" key="3">
    <source>
        <dbReference type="Proteomes" id="UP000765509"/>
    </source>
</evidence>
<dbReference type="GO" id="GO:0003723">
    <property type="term" value="F:RNA binding"/>
    <property type="evidence" value="ECO:0007669"/>
    <property type="project" value="InterPro"/>
</dbReference>
<evidence type="ECO:0000313" key="2">
    <source>
        <dbReference type="EMBL" id="MBW0486389.1"/>
    </source>
</evidence>
<dbReference type="AlphaFoldDB" id="A0A9Q3CJC0"/>
<dbReference type="SMART" id="SM00955">
    <property type="entry name" value="RNB"/>
    <property type="match status" value="1"/>
</dbReference>
<dbReference type="InterPro" id="IPR001900">
    <property type="entry name" value="RNase_II/R"/>
</dbReference>
<evidence type="ECO:0000259" key="1">
    <source>
        <dbReference type="SMART" id="SM00955"/>
    </source>
</evidence>
<dbReference type="PANTHER" id="PTHR23355:SF65">
    <property type="entry name" value="EXORIBONUCLEASE CYT-4, PUTATIVE (AFU_ORTHOLOGUE AFUA_7G01550)-RELATED"/>
    <property type="match status" value="1"/>
</dbReference>
<dbReference type="Proteomes" id="UP000765509">
    <property type="component" value="Unassembled WGS sequence"/>
</dbReference>
<organism evidence="2 3">
    <name type="scientific">Austropuccinia psidii MF-1</name>
    <dbReference type="NCBI Taxonomy" id="1389203"/>
    <lineage>
        <taxon>Eukaryota</taxon>
        <taxon>Fungi</taxon>
        <taxon>Dikarya</taxon>
        <taxon>Basidiomycota</taxon>
        <taxon>Pucciniomycotina</taxon>
        <taxon>Pucciniomycetes</taxon>
        <taxon>Pucciniales</taxon>
        <taxon>Sphaerophragmiaceae</taxon>
        <taxon>Austropuccinia</taxon>
    </lineage>
</organism>
<proteinExistence type="predicted"/>
<feature type="domain" description="RNB" evidence="1">
    <location>
        <begin position="598"/>
        <end position="991"/>
    </location>
</feature>
<keyword evidence="3" id="KW-1185">Reference proteome</keyword>
<dbReference type="InterPro" id="IPR012340">
    <property type="entry name" value="NA-bd_OB-fold"/>
</dbReference>
<gene>
    <name evidence="2" type="ORF">O181_026104</name>
</gene>
<reference evidence="2" key="1">
    <citation type="submission" date="2021-03" db="EMBL/GenBank/DDBJ databases">
        <title>Draft genome sequence of rust myrtle Austropuccinia psidii MF-1, a brazilian biotype.</title>
        <authorList>
            <person name="Quecine M.C."/>
            <person name="Pachon D.M.R."/>
            <person name="Bonatelli M.L."/>
            <person name="Correr F.H."/>
            <person name="Franceschini L.M."/>
            <person name="Leite T.F."/>
            <person name="Margarido G.R.A."/>
            <person name="Almeida C.A."/>
            <person name="Ferrarezi J.A."/>
            <person name="Labate C.A."/>
        </authorList>
    </citation>
    <scope>NUCLEOTIDE SEQUENCE</scope>
    <source>
        <strain evidence="2">MF-1</strain>
    </source>
</reference>
<dbReference type="GO" id="GO:0000175">
    <property type="term" value="F:3'-5'-RNA exonuclease activity"/>
    <property type="evidence" value="ECO:0007669"/>
    <property type="project" value="TreeGrafter"/>
</dbReference>
<dbReference type="GO" id="GO:0006402">
    <property type="term" value="P:mRNA catabolic process"/>
    <property type="evidence" value="ECO:0007669"/>
    <property type="project" value="TreeGrafter"/>
</dbReference>